<accession>A0A6J4UV29</accession>
<reference evidence="1" key="1">
    <citation type="submission" date="2020-02" db="EMBL/GenBank/DDBJ databases">
        <authorList>
            <person name="Meier V. D."/>
        </authorList>
    </citation>
    <scope>NUCLEOTIDE SEQUENCE</scope>
    <source>
        <strain evidence="1">AVDCRST_MAG70</strain>
    </source>
</reference>
<evidence type="ECO:0000313" key="1">
    <source>
        <dbReference type="EMBL" id="CAA9558848.1"/>
    </source>
</evidence>
<protein>
    <submittedName>
        <fullName evidence="1">Uncharacterized protein</fullName>
    </submittedName>
</protein>
<proteinExistence type="predicted"/>
<dbReference type="AlphaFoldDB" id="A0A6J4UV29"/>
<organism evidence="1">
    <name type="scientific">uncultured Thermomicrobiales bacterium</name>
    <dbReference type="NCBI Taxonomy" id="1645740"/>
    <lineage>
        <taxon>Bacteria</taxon>
        <taxon>Pseudomonadati</taxon>
        <taxon>Thermomicrobiota</taxon>
        <taxon>Thermomicrobia</taxon>
        <taxon>Thermomicrobiales</taxon>
        <taxon>environmental samples</taxon>
    </lineage>
</organism>
<gene>
    <name evidence="1" type="ORF">AVDCRST_MAG70-1497</name>
</gene>
<name>A0A6J4UV29_9BACT</name>
<sequence length="33" mass="3662">MTLVEFVLESVPGGTRLRLMESGFAALPKSIRR</sequence>
<dbReference type="EMBL" id="CADCWH010000239">
    <property type="protein sequence ID" value="CAA9558848.1"/>
    <property type="molecule type" value="Genomic_DNA"/>
</dbReference>